<dbReference type="EMBL" id="JAARUV010000004">
    <property type="protein sequence ID" value="MBC1779495.1"/>
    <property type="molecule type" value="Genomic_DNA"/>
</dbReference>
<dbReference type="RefSeq" id="WP_185495299.1">
    <property type="nucleotide sequence ID" value="NZ_JAARUV010000004.1"/>
</dbReference>
<dbReference type="Pfam" id="PF14567">
    <property type="entry name" value="SUKH_5"/>
    <property type="match status" value="1"/>
</dbReference>
<gene>
    <name evidence="2" type="ORF">HCA46_11640</name>
</gene>
<dbReference type="SMART" id="SM00860">
    <property type="entry name" value="SMI1_KNR4"/>
    <property type="match status" value="1"/>
</dbReference>
<protein>
    <submittedName>
        <fullName evidence="2">SMI1/KNR4 family protein</fullName>
    </submittedName>
</protein>
<name>A0A7X0XSY9_9LIST</name>
<dbReference type="Gene3D" id="3.40.1580.10">
    <property type="entry name" value="SMI1/KNR4-like"/>
    <property type="match status" value="1"/>
</dbReference>
<evidence type="ECO:0000313" key="2">
    <source>
        <dbReference type="EMBL" id="MBC1779495.1"/>
    </source>
</evidence>
<evidence type="ECO:0000259" key="1">
    <source>
        <dbReference type="SMART" id="SM00860"/>
    </source>
</evidence>
<sequence length="140" mass="16084">MSDKNTVQKLIEQYGEENDFTGGASSIAIKQAEELTDTQFPTAYRWFIERYGSGGVLGINIIGIGKNNTYVVSKITKQLREQFDLPNNLIVIEDCDEFYYCLNTDDSKVYFWDNIDGMGEIVALDFFSFLEERIRDMSEN</sequence>
<reference evidence="2 3" key="1">
    <citation type="submission" date="2020-03" db="EMBL/GenBank/DDBJ databases">
        <title>Soil Listeria distribution.</title>
        <authorList>
            <person name="Liao J."/>
            <person name="Wiedmann M."/>
        </authorList>
    </citation>
    <scope>NUCLEOTIDE SEQUENCE [LARGE SCALE GENOMIC DNA]</scope>
    <source>
        <strain evidence="2 3">FSL L7-1017</strain>
    </source>
</reference>
<feature type="domain" description="Knr4/Smi1-like" evidence="1">
    <location>
        <begin position="23"/>
        <end position="132"/>
    </location>
</feature>
<dbReference type="InterPro" id="IPR037883">
    <property type="entry name" value="Knr4/Smi1-like_sf"/>
</dbReference>
<dbReference type="Proteomes" id="UP000547643">
    <property type="component" value="Unassembled WGS sequence"/>
</dbReference>
<dbReference type="SUPFAM" id="SSF160631">
    <property type="entry name" value="SMI1/KNR4-like"/>
    <property type="match status" value="1"/>
</dbReference>
<proteinExistence type="predicted"/>
<accession>A0A7X0XSY9</accession>
<organism evidence="2 3">
    <name type="scientific">Listeria booriae</name>
    <dbReference type="NCBI Taxonomy" id="1552123"/>
    <lineage>
        <taxon>Bacteria</taxon>
        <taxon>Bacillati</taxon>
        <taxon>Bacillota</taxon>
        <taxon>Bacilli</taxon>
        <taxon>Bacillales</taxon>
        <taxon>Listeriaceae</taxon>
        <taxon>Listeria</taxon>
    </lineage>
</organism>
<dbReference type="InterPro" id="IPR018958">
    <property type="entry name" value="Knr4/Smi1-like_dom"/>
</dbReference>
<dbReference type="AlphaFoldDB" id="A0A7X0XSY9"/>
<comment type="caution">
    <text evidence="2">The sequence shown here is derived from an EMBL/GenBank/DDBJ whole genome shotgun (WGS) entry which is preliminary data.</text>
</comment>
<evidence type="ECO:0000313" key="3">
    <source>
        <dbReference type="Proteomes" id="UP000547643"/>
    </source>
</evidence>